<dbReference type="Pfam" id="PF13515">
    <property type="entry name" value="FUSC_2"/>
    <property type="match status" value="1"/>
</dbReference>
<dbReference type="RefSeq" id="WP_397404170.1">
    <property type="nucleotide sequence ID" value="NZ_JBIRYI010000006.1"/>
</dbReference>
<evidence type="ECO:0000256" key="3">
    <source>
        <dbReference type="ARBA" id="ARBA00022989"/>
    </source>
</evidence>
<accession>A0ABW7XJW2</accession>
<dbReference type="InterPro" id="IPR049453">
    <property type="entry name" value="Memb_transporter_dom"/>
</dbReference>
<dbReference type="Proteomes" id="UP001611580">
    <property type="component" value="Unassembled WGS sequence"/>
</dbReference>
<feature type="transmembrane region" description="Helical" evidence="5">
    <location>
        <begin position="153"/>
        <end position="174"/>
    </location>
</feature>
<evidence type="ECO:0000313" key="8">
    <source>
        <dbReference type="Proteomes" id="UP001611580"/>
    </source>
</evidence>
<comment type="subcellular location">
    <subcellularLocation>
        <location evidence="1">Membrane</location>
        <topology evidence="1">Multi-pass membrane protein</topology>
    </subcellularLocation>
</comment>
<feature type="domain" description="Integral membrane bound transporter" evidence="6">
    <location>
        <begin position="210"/>
        <end position="329"/>
    </location>
</feature>
<feature type="transmembrane region" description="Helical" evidence="5">
    <location>
        <begin position="101"/>
        <end position="119"/>
    </location>
</feature>
<feature type="transmembrane region" description="Helical" evidence="5">
    <location>
        <begin position="77"/>
        <end position="95"/>
    </location>
</feature>
<evidence type="ECO:0000313" key="7">
    <source>
        <dbReference type="EMBL" id="MFI2487445.1"/>
    </source>
</evidence>
<protein>
    <submittedName>
        <fullName evidence="7">FUSC family protein</fullName>
    </submittedName>
</protein>
<proteinExistence type="predicted"/>
<keyword evidence="3 5" id="KW-1133">Transmembrane helix</keyword>
<reference evidence="7 8" key="1">
    <citation type="submission" date="2024-10" db="EMBL/GenBank/DDBJ databases">
        <title>The Natural Products Discovery Center: Release of the First 8490 Sequenced Strains for Exploring Actinobacteria Biosynthetic Diversity.</title>
        <authorList>
            <person name="Kalkreuter E."/>
            <person name="Kautsar S.A."/>
            <person name="Yang D."/>
            <person name="Bader C.D."/>
            <person name="Teijaro C.N."/>
            <person name="Fluegel L."/>
            <person name="Davis C.M."/>
            <person name="Simpson J.R."/>
            <person name="Lauterbach L."/>
            <person name="Steele A.D."/>
            <person name="Gui C."/>
            <person name="Meng S."/>
            <person name="Li G."/>
            <person name="Viehrig K."/>
            <person name="Ye F."/>
            <person name="Su P."/>
            <person name="Kiefer A.F."/>
            <person name="Nichols A."/>
            <person name="Cepeda A.J."/>
            <person name="Yan W."/>
            <person name="Fan B."/>
            <person name="Jiang Y."/>
            <person name="Adhikari A."/>
            <person name="Zheng C.-J."/>
            <person name="Schuster L."/>
            <person name="Cowan T.M."/>
            <person name="Smanski M.J."/>
            <person name="Chevrette M.G."/>
            <person name="De Carvalho L.P.S."/>
            <person name="Shen B."/>
        </authorList>
    </citation>
    <scope>NUCLEOTIDE SEQUENCE [LARGE SCALE GENOMIC DNA]</scope>
    <source>
        <strain evidence="7 8">NPDC019481</strain>
    </source>
</reference>
<evidence type="ECO:0000256" key="2">
    <source>
        <dbReference type="ARBA" id="ARBA00022692"/>
    </source>
</evidence>
<gene>
    <name evidence="7" type="ORF">ACH47X_11080</name>
</gene>
<dbReference type="EMBL" id="JBIRYI010000006">
    <property type="protein sequence ID" value="MFI2487445.1"/>
    <property type="molecule type" value="Genomic_DNA"/>
</dbReference>
<organism evidence="7 8">
    <name type="scientific">Promicromonospora kroppenstedtii</name>
    <dbReference type="NCBI Taxonomy" id="440482"/>
    <lineage>
        <taxon>Bacteria</taxon>
        <taxon>Bacillati</taxon>
        <taxon>Actinomycetota</taxon>
        <taxon>Actinomycetes</taxon>
        <taxon>Micrococcales</taxon>
        <taxon>Promicromonosporaceae</taxon>
        <taxon>Promicromonospora</taxon>
    </lineage>
</organism>
<keyword evidence="2 5" id="KW-0812">Transmembrane</keyword>
<feature type="transmembrane region" description="Helical" evidence="5">
    <location>
        <begin position="195"/>
        <end position="218"/>
    </location>
</feature>
<keyword evidence="8" id="KW-1185">Reference proteome</keyword>
<comment type="caution">
    <text evidence="7">The sequence shown here is derived from an EMBL/GenBank/DDBJ whole genome shotgun (WGS) entry which is preliminary data.</text>
</comment>
<feature type="transmembrane region" description="Helical" evidence="5">
    <location>
        <begin position="285"/>
        <end position="304"/>
    </location>
</feature>
<evidence type="ECO:0000259" key="6">
    <source>
        <dbReference type="Pfam" id="PF13515"/>
    </source>
</evidence>
<name>A0ABW7XJW2_9MICO</name>
<keyword evidence="4 5" id="KW-0472">Membrane</keyword>
<sequence length="342" mass="35267">MSSRPLLPHLRRMVHVGPYGGELPVALRAATSVAVPMLVLWATGHLEWSLYATFGAFTSLFGRTVPIRPRLVSQVQAGAVLVASVLAGTLLAVLGSAVPGTGWLVVPVAALWATGVAIVSHRLRWHPPGPLFPVFALGACSSVPAGPEQLPVALAVAVAAVLFALVLTACFTRFEPAPALTPTPAPGPEWPLSHYLVRYAAGVAVAGAVATAVGHPYWAMVAAVVPMSAPDASGRLLRAAQRLAGTLVGVVIAWVLLAAAPPPLVVIAVAALLQAGAELYVGRNYAVAMLFITPLALSMTHLAHPVPVSGLVSDRAIDTVVGVAVAVVITLLTHERRQDAEG</sequence>
<evidence type="ECO:0000256" key="4">
    <source>
        <dbReference type="ARBA" id="ARBA00023136"/>
    </source>
</evidence>
<feature type="transmembrane region" description="Helical" evidence="5">
    <location>
        <begin position="316"/>
        <end position="333"/>
    </location>
</feature>
<evidence type="ECO:0000256" key="5">
    <source>
        <dbReference type="SAM" id="Phobius"/>
    </source>
</evidence>
<feature type="transmembrane region" description="Helical" evidence="5">
    <location>
        <begin position="251"/>
        <end position="273"/>
    </location>
</feature>
<evidence type="ECO:0000256" key="1">
    <source>
        <dbReference type="ARBA" id="ARBA00004141"/>
    </source>
</evidence>